<accession>A0ABW1WCY8</accession>
<name>A0ABW1WCY8_9BACL</name>
<organism evidence="1 2">
    <name type="scientific">Sporolactobacillus kofuensis</name>
    <dbReference type="NCBI Taxonomy" id="269672"/>
    <lineage>
        <taxon>Bacteria</taxon>
        <taxon>Bacillati</taxon>
        <taxon>Bacillota</taxon>
        <taxon>Bacilli</taxon>
        <taxon>Bacillales</taxon>
        <taxon>Sporolactobacillaceae</taxon>
        <taxon>Sporolactobacillus</taxon>
    </lineage>
</organism>
<protein>
    <submittedName>
        <fullName evidence="1">Uncharacterized protein</fullName>
    </submittedName>
</protein>
<dbReference type="Proteomes" id="UP001596267">
    <property type="component" value="Unassembled WGS sequence"/>
</dbReference>
<evidence type="ECO:0000313" key="1">
    <source>
        <dbReference type="EMBL" id="MFC6385143.1"/>
    </source>
</evidence>
<evidence type="ECO:0000313" key="2">
    <source>
        <dbReference type="Proteomes" id="UP001596267"/>
    </source>
</evidence>
<dbReference type="RefSeq" id="WP_253053702.1">
    <property type="nucleotide sequence ID" value="NZ_JAMXWN010000005.1"/>
</dbReference>
<reference evidence="2" key="1">
    <citation type="journal article" date="2019" name="Int. J. Syst. Evol. Microbiol.">
        <title>The Global Catalogue of Microorganisms (GCM) 10K type strain sequencing project: providing services to taxonomists for standard genome sequencing and annotation.</title>
        <authorList>
            <consortium name="The Broad Institute Genomics Platform"/>
            <consortium name="The Broad Institute Genome Sequencing Center for Infectious Disease"/>
            <person name="Wu L."/>
            <person name="Ma J."/>
        </authorList>
    </citation>
    <scope>NUCLEOTIDE SEQUENCE [LARGE SCALE GENOMIC DNA]</scope>
    <source>
        <strain evidence="2">CCUG 42001</strain>
    </source>
</reference>
<gene>
    <name evidence="1" type="ORF">ACFP7A_00890</name>
</gene>
<dbReference type="EMBL" id="JBHSTQ010000001">
    <property type="protein sequence ID" value="MFC6385143.1"/>
    <property type="molecule type" value="Genomic_DNA"/>
</dbReference>
<comment type="caution">
    <text evidence="1">The sequence shown here is derived from an EMBL/GenBank/DDBJ whole genome shotgun (WGS) entry which is preliminary data.</text>
</comment>
<keyword evidence="2" id="KW-1185">Reference proteome</keyword>
<proteinExistence type="predicted"/>
<sequence length="201" mass="23598">MDKHKQIQIINKLLDQCGDCPLRYRQDGHPDKVHGHCALYHEMRKVGKPLWAEKHRDKYVKLVISSDEYMELRNIGFNDEEIAFEKGVSTSTIRRWKQKNGIRVGRSKYKSKIDKIDYEELVKEGLRPSQIQKRLGVSRGQLELFRHANGYKLDGLRKPLSSDKEILQAIIDKKSNWWIQKYLHAGAKRVNRIAREHGIAR</sequence>